<dbReference type="Proteomes" id="UP000326912">
    <property type="component" value="Unassembled WGS sequence"/>
</dbReference>
<comment type="caution">
    <text evidence="3">The sequence shown here is derived from an EMBL/GenBank/DDBJ whole genome shotgun (WGS) entry which is preliminary data.</text>
</comment>
<dbReference type="SMART" id="SM00320">
    <property type="entry name" value="WD40"/>
    <property type="match status" value="3"/>
</dbReference>
<dbReference type="Pfam" id="PF07676">
    <property type="entry name" value="PD40"/>
    <property type="match status" value="1"/>
</dbReference>
<name>A0A5J4KQ54_9CHLR</name>
<sequence>MLTHERFYVSMNETREVVQELTEPSEESDRSLYSWSPNGKQIAVRVYGSREDVTSGLALSVGDPERRAGHEYYTLIQIWESESFWESHTPRLYRTLVLISGSGIGPGISCTSWSPDGKILAIGQRTLVHLWKPQTERVVATYTSGIKQGPEDLRDFFNDIASIDRIYWSPDGLFLACVGHIGIEIWEISTGEKFVTYYEHISAIVDVKWLMEKETIVSVDQDDIHVWHFRDGRVLQKVRIPYPRGEEDSVLFTAALSPDLSALACAGYKGRGPLTEEVEGILWIWRHNREFM</sequence>
<protein>
    <submittedName>
        <fullName evidence="3">Uncharacterized protein</fullName>
    </submittedName>
</protein>
<dbReference type="InterPro" id="IPR011659">
    <property type="entry name" value="WD40"/>
</dbReference>
<accession>A0A5J4KQ54</accession>
<evidence type="ECO:0000256" key="1">
    <source>
        <dbReference type="ARBA" id="ARBA00022574"/>
    </source>
</evidence>
<evidence type="ECO:0000313" key="4">
    <source>
        <dbReference type="Proteomes" id="UP000326912"/>
    </source>
</evidence>
<dbReference type="PANTHER" id="PTHR19848">
    <property type="entry name" value="WD40 REPEAT PROTEIN"/>
    <property type="match status" value="1"/>
</dbReference>
<evidence type="ECO:0000256" key="2">
    <source>
        <dbReference type="ARBA" id="ARBA00022737"/>
    </source>
</evidence>
<organism evidence="3 4">
    <name type="scientific">Dictyobacter vulcani</name>
    <dbReference type="NCBI Taxonomy" id="2607529"/>
    <lineage>
        <taxon>Bacteria</taxon>
        <taxon>Bacillati</taxon>
        <taxon>Chloroflexota</taxon>
        <taxon>Ktedonobacteria</taxon>
        <taxon>Ktedonobacterales</taxon>
        <taxon>Dictyobacteraceae</taxon>
        <taxon>Dictyobacter</taxon>
    </lineage>
</organism>
<dbReference type="SUPFAM" id="SSF82171">
    <property type="entry name" value="DPP6 N-terminal domain-like"/>
    <property type="match status" value="1"/>
</dbReference>
<dbReference type="InterPro" id="IPR015943">
    <property type="entry name" value="WD40/YVTN_repeat-like_dom_sf"/>
</dbReference>
<proteinExistence type="predicted"/>
<keyword evidence="4" id="KW-1185">Reference proteome</keyword>
<keyword evidence="2" id="KW-0677">Repeat</keyword>
<keyword evidence="1" id="KW-0853">WD repeat</keyword>
<dbReference type="InterPro" id="IPR001680">
    <property type="entry name" value="WD40_rpt"/>
</dbReference>
<evidence type="ECO:0000313" key="3">
    <source>
        <dbReference type="EMBL" id="GER89985.1"/>
    </source>
</evidence>
<dbReference type="Gene3D" id="2.130.10.10">
    <property type="entry name" value="YVTN repeat-like/Quinoprotein amine dehydrogenase"/>
    <property type="match status" value="2"/>
</dbReference>
<dbReference type="AlphaFoldDB" id="A0A5J4KQ54"/>
<gene>
    <name evidence="3" type="ORF">KDW_41470</name>
</gene>
<dbReference type="EMBL" id="BKZW01000002">
    <property type="protein sequence ID" value="GER89985.1"/>
    <property type="molecule type" value="Genomic_DNA"/>
</dbReference>
<reference evidence="3 4" key="1">
    <citation type="submission" date="2019-10" db="EMBL/GenBank/DDBJ databases">
        <title>Dictyobacter vulcani sp. nov., within the class Ktedonobacteria, isolated from soil of volcanic Mt. Zao.</title>
        <authorList>
            <person name="Zheng Y."/>
            <person name="Wang C.M."/>
            <person name="Sakai Y."/>
            <person name="Abe K."/>
            <person name="Yokota A."/>
            <person name="Yabe S."/>
        </authorList>
    </citation>
    <scope>NUCLEOTIDE SEQUENCE [LARGE SCALE GENOMIC DNA]</scope>
    <source>
        <strain evidence="3 4">W12</strain>
    </source>
</reference>
<dbReference type="PANTHER" id="PTHR19848:SF8">
    <property type="entry name" value="F-BOX AND WD REPEAT DOMAIN CONTAINING 7"/>
    <property type="match status" value="1"/>
</dbReference>